<dbReference type="Proteomes" id="UP000054266">
    <property type="component" value="Unassembled WGS sequence"/>
</dbReference>
<keyword evidence="3" id="KW-1185">Reference proteome</keyword>
<evidence type="ECO:0000256" key="1">
    <source>
        <dbReference type="SAM" id="MobiDB-lite"/>
    </source>
</evidence>
<dbReference type="EMBL" id="KN846956">
    <property type="protein sequence ID" value="KIW73227.1"/>
    <property type="molecule type" value="Genomic_DNA"/>
</dbReference>
<evidence type="ECO:0000313" key="2">
    <source>
        <dbReference type="EMBL" id="KIW73227.1"/>
    </source>
</evidence>
<sequence>MDDSNENQEPTTPSGSVVDEGHLSQEDISAGIEPLIAPVKTEPTTASKDPAKMRTSKPLGSRVPRSPIKASKAQQILLIQLYIRRFCRYFGSFGRMKALSIEVRRRATLSRYTDLRRFHSDYFLEYLELRERTTPYLADEIRDDLAKFTWGQYHWWPKCKDLPTQSQRRKLVDWAVERLAERDFDNKDFVNALDEFCEAACGRPSGG</sequence>
<organism evidence="2 3">
    <name type="scientific">Phialophora macrospora</name>
    <dbReference type="NCBI Taxonomy" id="1851006"/>
    <lineage>
        <taxon>Eukaryota</taxon>
        <taxon>Fungi</taxon>
        <taxon>Dikarya</taxon>
        <taxon>Ascomycota</taxon>
        <taxon>Pezizomycotina</taxon>
        <taxon>Eurotiomycetes</taxon>
        <taxon>Chaetothyriomycetidae</taxon>
        <taxon>Chaetothyriales</taxon>
        <taxon>Herpotrichiellaceae</taxon>
        <taxon>Phialophora</taxon>
    </lineage>
</organism>
<proteinExistence type="predicted"/>
<accession>A0A0D2EFU6</accession>
<reference evidence="2 3" key="1">
    <citation type="submission" date="2015-01" db="EMBL/GenBank/DDBJ databases">
        <title>The Genome Sequence of Capronia semiimmersa CBS27337.</title>
        <authorList>
            <consortium name="The Broad Institute Genomics Platform"/>
            <person name="Cuomo C."/>
            <person name="de Hoog S."/>
            <person name="Gorbushina A."/>
            <person name="Stielow B."/>
            <person name="Teixiera M."/>
            <person name="Abouelleil A."/>
            <person name="Chapman S.B."/>
            <person name="Priest M."/>
            <person name="Young S.K."/>
            <person name="Wortman J."/>
            <person name="Nusbaum C."/>
            <person name="Birren B."/>
        </authorList>
    </citation>
    <scope>NUCLEOTIDE SEQUENCE [LARGE SCALE GENOMIC DNA]</scope>
    <source>
        <strain evidence="2 3">CBS 27337</strain>
    </source>
</reference>
<name>A0A0D2EFU6_9EURO</name>
<feature type="region of interest" description="Disordered" evidence="1">
    <location>
        <begin position="1"/>
        <end position="66"/>
    </location>
</feature>
<dbReference type="HOGENOM" id="CLU_090370_0_0_1"/>
<evidence type="ECO:0000313" key="3">
    <source>
        <dbReference type="Proteomes" id="UP000054266"/>
    </source>
</evidence>
<dbReference type="AlphaFoldDB" id="A0A0D2EFU6"/>
<protein>
    <submittedName>
        <fullName evidence="2">Uncharacterized protein</fullName>
    </submittedName>
</protein>
<gene>
    <name evidence="2" type="ORF">PV04_01361</name>
</gene>